<accession>A0A0R2HBV1</accession>
<evidence type="ECO:0000313" key="2">
    <source>
        <dbReference type="EMBL" id="KRN49867.1"/>
    </source>
</evidence>
<dbReference type="InterPro" id="IPR003791">
    <property type="entry name" value="UPF0178"/>
</dbReference>
<sequence>MRLLIDGDACPNKEELYQLALDYNIEMIVFCDYSHIINGEYETIYCDMGHDEVDQIIYKEAHRDDIITHVGEKTHGFNHEDDSPSLYYFCRNFID</sequence>
<gene>
    <name evidence="2" type="ORF">IV49_GL000566</name>
</gene>
<evidence type="ECO:0000256" key="1">
    <source>
        <dbReference type="ARBA" id="ARBA00008522"/>
    </source>
</evidence>
<keyword evidence="3" id="KW-1185">Reference proteome</keyword>
<evidence type="ECO:0000313" key="3">
    <source>
        <dbReference type="Proteomes" id="UP000051841"/>
    </source>
</evidence>
<proteinExistence type="inferred from homology"/>
<comment type="caution">
    <text evidence="2">The sequence shown here is derived from an EMBL/GenBank/DDBJ whole genome shotgun (WGS) entry which is preliminary data.</text>
</comment>
<name>A0A0R2HBV1_9FIRM</name>
<dbReference type="Pfam" id="PF02639">
    <property type="entry name" value="DUF188"/>
    <property type="match status" value="1"/>
</dbReference>
<dbReference type="PATRIC" id="fig|1410657.5.peg.592"/>
<comment type="similarity">
    <text evidence="1">Belongs to the UPF0178 family.</text>
</comment>
<dbReference type="RefSeq" id="WP_051654411.1">
    <property type="nucleotide sequence ID" value="NZ_JNKN01000022.1"/>
</dbReference>
<organism evidence="2 3">
    <name type="scientific">Kandleria vitulina DSM 20405</name>
    <dbReference type="NCBI Taxonomy" id="1410657"/>
    <lineage>
        <taxon>Bacteria</taxon>
        <taxon>Bacillati</taxon>
        <taxon>Bacillota</taxon>
        <taxon>Erysipelotrichia</taxon>
        <taxon>Erysipelotrichales</taxon>
        <taxon>Coprobacillaceae</taxon>
        <taxon>Kandleria</taxon>
    </lineage>
</organism>
<dbReference type="PANTHER" id="PTHR35146:SF1">
    <property type="entry name" value="UPF0178 PROTEIN YAII"/>
    <property type="match status" value="1"/>
</dbReference>
<evidence type="ECO:0008006" key="4">
    <source>
        <dbReference type="Google" id="ProtNLM"/>
    </source>
</evidence>
<reference evidence="2 3" key="1">
    <citation type="journal article" date="2015" name="Genome Announc.">
        <title>Expanding the biotechnology potential of lactobacilli through comparative genomics of 213 strains and associated genera.</title>
        <authorList>
            <person name="Sun Z."/>
            <person name="Harris H.M."/>
            <person name="McCann A."/>
            <person name="Guo C."/>
            <person name="Argimon S."/>
            <person name="Zhang W."/>
            <person name="Yang X."/>
            <person name="Jeffery I.B."/>
            <person name="Cooney J.C."/>
            <person name="Kagawa T.F."/>
            <person name="Liu W."/>
            <person name="Song Y."/>
            <person name="Salvetti E."/>
            <person name="Wrobel A."/>
            <person name="Rasinkangas P."/>
            <person name="Parkhill J."/>
            <person name="Rea M.C."/>
            <person name="O'Sullivan O."/>
            <person name="Ritari J."/>
            <person name="Douillard F.P."/>
            <person name="Paul Ross R."/>
            <person name="Yang R."/>
            <person name="Briner A.E."/>
            <person name="Felis G.E."/>
            <person name="de Vos W.M."/>
            <person name="Barrangou R."/>
            <person name="Klaenhammer T.R."/>
            <person name="Caufield P.W."/>
            <person name="Cui Y."/>
            <person name="Zhang H."/>
            <person name="O'Toole P.W."/>
        </authorList>
    </citation>
    <scope>NUCLEOTIDE SEQUENCE [LARGE SCALE GENOMIC DNA]</scope>
    <source>
        <strain evidence="2 3">DSM 20405</strain>
    </source>
</reference>
<protein>
    <recommendedName>
        <fullName evidence="4">YaiI/YqxD family protein</fullName>
    </recommendedName>
</protein>
<dbReference type="Proteomes" id="UP000051841">
    <property type="component" value="Unassembled WGS sequence"/>
</dbReference>
<dbReference type="PANTHER" id="PTHR35146">
    <property type="entry name" value="UPF0178 PROTEIN YAII"/>
    <property type="match status" value="1"/>
</dbReference>
<dbReference type="AlphaFoldDB" id="A0A0R2HBV1"/>
<dbReference type="EMBL" id="JQBL01000018">
    <property type="protein sequence ID" value="KRN49867.1"/>
    <property type="molecule type" value="Genomic_DNA"/>
</dbReference>